<evidence type="ECO:0000313" key="3">
    <source>
        <dbReference type="Proteomes" id="UP000032430"/>
    </source>
</evidence>
<dbReference type="Proteomes" id="UP000032430">
    <property type="component" value="Chromosome I"/>
</dbReference>
<name>A0A098G4B0_9GAMM</name>
<evidence type="ECO:0000256" key="1">
    <source>
        <dbReference type="SAM" id="Phobius"/>
    </source>
</evidence>
<dbReference type="EMBL" id="LN614827">
    <property type="protein sequence ID" value="CEG56819.1"/>
    <property type="molecule type" value="Genomic_DNA"/>
</dbReference>
<protein>
    <submittedName>
        <fullName evidence="2">Uncharacterized protein</fullName>
    </submittedName>
</protein>
<dbReference type="AlphaFoldDB" id="A0A098G4B0"/>
<feature type="transmembrane region" description="Helical" evidence="1">
    <location>
        <begin position="103"/>
        <end position="125"/>
    </location>
</feature>
<feature type="transmembrane region" description="Helical" evidence="1">
    <location>
        <begin position="212"/>
        <end position="231"/>
    </location>
</feature>
<organism evidence="2 3">
    <name type="scientific">Legionella fallonii LLAP-10</name>
    <dbReference type="NCBI Taxonomy" id="1212491"/>
    <lineage>
        <taxon>Bacteria</taxon>
        <taxon>Pseudomonadati</taxon>
        <taxon>Pseudomonadota</taxon>
        <taxon>Gammaproteobacteria</taxon>
        <taxon>Legionellales</taxon>
        <taxon>Legionellaceae</taxon>
        <taxon>Legionella</taxon>
    </lineage>
</organism>
<feature type="transmembrane region" description="Helical" evidence="1">
    <location>
        <begin position="145"/>
        <end position="166"/>
    </location>
</feature>
<feature type="transmembrane region" description="Helical" evidence="1">
    <location>
        <begin position="264"/>
        <end position="283"/>
    </location>
</feature>
<feature type="transmembrane region" description="Helical" evidence="1">
    <location>
        <begin position="237"/>
        <end position="257"/>
    </location>
</feature>
<feature type="transmembrane region" description="Helical" evidence="1">
    <location>
        <begin position="178"/>
        <end position="200"/>
    </location>
</feature>
<dbReference type="STRING" id="1212491.LFA_1398"/>
<feature type="transmembrane region" description="Helical" evidence="1">
    <location>
        <begin position="289"/>
        <end position="312"/>
    </location>
</feature>
<proteinExistence type="predicted"/>
<dbReference type="RefSeq" id="WP_045095427.1">
    <property type="nucleotide sequence ID" value="NZ_LN614827.1"/>
</dbReference>
<keyword evidence="1" id="KW-1133">Transmembrane helix</keyword>
<evidence type="ECO:0000313" key="2">
    <source>
        <dbReference type="EMBL" id="CEG56819.1"/>
    </source>
</evidence>
<gene>
    <name evidence="2" type="ORF">LFA_1398</name>
</gene>
<keyword evidence="1" id="KW-0472">Membrane</keyword>
<keyword evidence="3" id="KW-1185">Reference proteome</keyword>
<dbReference type="HOGENOM" id="CLU_865436_0_0_6"/>
<feature type="transmembrane region" description="Helical" evidence="1">
    <location>
        <begin position="37"/>
        <end position="56"/>
    </location>
</feature>
<reference evidence="3" key="1">
    <citation type="submission" date="2014-09" db="EMBL/GenBank/DDBJ databases">
        <authorList>
            <person name="Gomez-Valero L."/>
        </authorList>
    </citation>
    <scope>NUCLEOTIDE SEQUENCE [LARGE SCALE GENOMIC DNA]</scope>
    <source>
        <strain evidence="3">ATCC700992</strain>
    </source>
</reference>
<sequence>MTRSNLNKWHKMTLLVNQHSQQLQSTPSLESQFKKLVLQRLLIINCFTFLLQYSGLKLSTLLPFPAPLWYATGSACALIFLRGYSILPGIWVGSFLAYTLESAIFVTAVGCATVFSLQAVLLRAFQYRFLAPTLIFYRLAMYCKFVLFTTMLTGLTTILLIFFYSLSMPNQEISYQQFLQWWLANLNAILIFSCALVTWDSHFQLPLSIKKLSIKGLSLYSLLLVISFLLTQNHAPLVTILLAIANLIVTIIISVCYGWVGTMAAVFFSGFLLSFAVFLRAPLFDTNHISMAVFLIQLLLLSEIIIGVSMALKWSTTIDEK</sequence>
<dbReference type="OrthoDB" id="9997081at2"/>
<dbReference type="KEGG" id="lfa:LFA_1398"/>
<accession>A0A098G4B0</accession>
<keyword evidence="1" id="KW-0812">Transmembrane</keyword>